<proteinExistence type="predicted"/>
<dbReference type="Proteomes" id="UP000184546">
    <property type="component" value="Unassembled WGS sequence"/>
</dbReference>
<keyword evidence="2" id="KW-1185">Reference proteome</keyword>
<dbReference type="STRING" id="690307.A0A1L9X260"/>
<dbReference type="AlphaFoldDB" id="A0A1L9X260"/>
<accession>A0A1L9X260</accession>
<evidence type="ECO:0000313" key="2">
    <source>
        <dbReference type="Proteomes" id="UP000184546"/>
    </source>
</evidence>
<reference evidence="2" key="1">
    <citation type="journal article" date="2017" name="Genome Biol.">
        <title>Comparative genomics reveals high biological diversity and specific adaptations in the industrially and medically important fungal genus Aspergillus.</title>
        <authorList>
            <person name="de Vries R.P."/>
            <person name="Riley R."/>
            <person name="Wiebenga A."/>
            <person name="Aguilar-Osorio G."/>
            <person name="Amillis S."/>
            <person name="Uchima C.A."/>
            <person name="Anderluh G."/>
            <person name="Asadollahi M."/>
            <person name="Askin M."/>
            <person name="Barry K."/>
            <person name="Battaglia E."/>
            <person name="Bayram O."/>
            <person name="Benocci T."/>
            <person name="Braus-Stromeyer S.A."/>
            <person name="Caldana C."/>
            <person name="Canovas D."/>
            <person name="Cerqueira G.C."/>
            <person name="Chen F."/>
            <person name="Chen W."/>
            <person name="Choi C."/>
            <person name="Clum A."/>
            <person name="Dos Santos R.A."/>
            <person name="Damasio A.R."/>
            <person name="Diallinas G."/>
            <person name="Emri T."/>
            <person name="Fekete E."/>
            <person name="Flipphi M."/>
            <person name="Freyberg S."/>
            <person name="Gallo A."/>
            <person name="Gournas C."/>
            <person name="Habgood R."/>
            <person name="Hainaut M."/>
            <person name="Harispe M.L."/>
            <person name="Henrissat B."/>
            <person name="Hilden K.S."/>
            <person name="Hope R."/>
            <person name="Hossain A."/>
            <person name="Karabika E."/>
            <person name="Karaffa L."/>
            <person name="Karanyi Z."/>
            <person name="Krasevec N."/>
            <person name="Kuo A."/>
            <person name="Kusch H."/>
            <person name="LaButti K."/>
            <person name="Lagendijk E.L."/>
            <person name="Lapidus A."/>
            <person name="Levasseur A."/>
            <person name="Lindquist E."/>
            <person name="Lipzen A."/>
            <person name="Logrieco A.F."/>
            <person name="MacCabe A."/>
            <person name="Maekelae M.R."/>
            <person name="Malavazi I."/>
            <person name="Melin P."/>
            <person name="Meyer V."/>
            <person name="Mielnichuk N."/>
            <person name="Miskei M."/>
            <person name="Molnar A.P."/>
            <person name="Mule G."/>
            <person name="Ngan C.Y."/>
            <person name="Orejas M."/>
            <person name="Orosz E."/>
            <person name="Ouedraogo J.P."/>
            <person name="Overkamp K.M."/>
            <person name="Park H.-S."/>
            <person name="Perrone G."/>
            <person name="Piumi F."/>
            <person name="Punt P.J."/>
            <person name="Ram A.F."/>
            <person name="Ramon A."/>
            <person name="Rauscher S."/>
            <person name="Record E."/>
            <person name="Riano-Pachon D.M."/>
            <person name="Robert V."/>
            <person name="Roehrig J."/>
            <person name="Ruller R."/>
            <person name="Salamov A."/>
            <person name="Salih N.S."/>
            <person name="Samson R.A."/>
            <person name="Sandor E."/>
            <person name="Sanguinetti M."/>
            <person name="Schuetze T."/>
            <person name="Sepcic K."/>
            <person name="Shelest E."/>
            <person name="Sherlock G."/>
            <person name="Sophianopoulou V."/>
            <person name="Squina F.M."/>
            <person name="Sun H."/>
            <person name="Susca A."/>
            <person name="Todd R.B."/>
            <person name="Tsang A."/>
            <person name="Unkles S.E."/>
            <person name="van de Wiele N."/>
            <person name="van Rossen-Uffink D."/>
            <person name="Oliveira J.V."/>
            <person name="Vesth T.C."/>
            <person name="Visser J."/>
            <person name="Yu J.-H."/>
            <person name="Zhou M."/>
            <person name="Andersen M.R."/>
            <person name="Archer D.B."/>
            <person name="Baker S.E."/>
            <person name="Benoit I."/>
            <person name="Brakhage A.A."/>
            <person name="Braus G.H."/>
            <person name="Fischer R."/>
            <person name="Frisvad J.C."/>
            <person name="Goldman G.H."/>
            <person name="Houbraken J."/>
            <person name="Oakley B."/>
            <person name="Pocsi I."/>
            <person name="Scazzocchio C."/>
            <person name="Seiboth B."/>
            <person name="vanKuyk P.A."/>
            <person name="Wortman J."/>
            <person name="Dyer P.S."/>
            <person name="Grigoriev I.V."/>
        </authorList>
    </citation>
    <scope>NUCLEOTIDE SEQUENCE [LARGE SCALE GENOMIC DNA]</scope>
    <source>
        <strain evidence="2">ATCC 16872 / CBS 172.66 / WB 5094</strain>
    </source>
</reference>
<gene>
    <name evidence="1" type="ORF">ASPACDRAFT_76927</name>
</gene>
<dbReference type="RefSeq" id="XP_020058872.1">
    <property type="nucleotide sequence ID" value="XM_020204829.1"/>
</dbReference>
<protein>
    <submittedName>
        <fullName evidence="1">Uncharacterized protein</fullName>
    </submittedName>
</protein>
<dbReference type="GeneID" id="30978643"/>
<dbReference type="OrthoDB" id="282973at2759"/>
<evidence type="ECO:0000313" key="1">
    <source>
        <dbReference type="EMBL" id="OJK02533.1"/>
    </source>
</evidence>
<name>A0A1L9X260_ASPA1</name>
<dbReference type="EMBL" id="KV878973">
    <property type="protein sequence ID" value="OJK02533.1"/>
    <property type="molecule type" value="Genomic_DNA"/>
</dbReference>
<dbReference type="VEuPathDB" id="FungiDB:ASPACDRAFT_76927"/>
<sequence length="87" mass="9573">MCCQPFTADDAPNSTLFPCSDWGNPRCDPPIRLLTDSLLSVLQGLQPPLAFALSTGDVVPHDFWLTSRAPDEADYNTTYTALQTLTR</sequence>
<organism evidence="1 2">
    <name type="scientific">Aspergillus aculeatus (strain ATCC 16872 / CBS 172.66 / WB 5094)</name>
    <dbReference type="NCBI Taxonomy" id="690307"/>
    <lineage>
        <taxon>Eukaryota</taxon>
        <taxon>Fungi</taxon>
        <taxon>Dikarya</taxon>
        <taxon>Ascomycota</taxon>
        <taxon>Pezizomycotina</taxon>
        <taxon>Eurotiomycetes</taxon>
        <taxon>Eurotiomycetidae</taxon>
        <taxon>Eurotiales</taxon>
        <taxon>Aspergillaceae</taxon>
        <taxon>Aspergillus</taxon>
        <taxon>Aspergillus subgen. Circumdati</taxon>
    </lineage>
</organism>